<dbReference type="PANTHER" id="PTHR18968:SF86">
    <property type="entry name" value="ACETOLACTATE SYNTHASE LARGE SUBUNIT ILVX-RELATED"/>
    <property type="match status" value="1"/>
</dbReference>
<evidence type="ECO:0000256" key="2">
    <source>
        <dbReference type="ARBA" id="ARBA00023052"/>
    </source>
</evidence>
<proteinExistence type="inferred from homology"/>
<dbReference type="Proteomes" id="UP000183974">
    <property type="component" value="Unassembled WGS sequence"/>
</dbReference>
<evidence type="ECO:0000256" key="1">
    <source>
        <dbReference type="ARBA" id="ARBA00007812"/>
    </source>
</evidence>
<comment type="similarity">
    <text evidence="1">Belongs to the TPP enzyme family.</text>
</comment>
<evidence type="ECO:0000259" key="5">
    <source>
        <dbReference type="Pfam" id="PF02776"/>
    </source>
</evidence>
<dbReference type="RefSeq" id="WP_073033855.1">
    <property type="nucleotide sequence ID" value="NZ_BMLR01000002.1"/>
</dbReference>
<dbReference type="CDD" id="cd07035">
    <property type="entry name" value="TPP_PYR_POX_like"/>
    <property type="match status" value="1"/>
</dbReference>
<evidence type="ECO:0000259" key="4">
    <source>
        <dbReference type="Pfam" id="PF02775"/>
    </source>
</evidence>
<organism evidence="6 7">
    <name type="scientific">Roseovarius pacificus</name>
    <dbReference type="NCBI Taxonomy" id="337701"/>
    <lineage>
        <taxon>Bacteria</taxon>
        <taxon>Pseudomonadati</taxon>
        <taxon>Pseudomonadota</taxon>
        <taxon>Alphaproteobacteria</taxon>
        <taxon>Rhodobacterales</taxon>
        <taxon>Roseobacteraceae</taxon>
        <taxon>Roseovarius</taxon>
    </lineage>
</organism>
<dbReference type="STRING" id="337701.SAMN05444398_102141"/>
<dbReference type="GO" id="GO:0003984">
    <property type="term" value="F:acetolactate synthase activity"/>
    <property type="evidence" value="ECO:0007669"/>
    <property type="project" value="TreeGrafter"/>
</dbReference>
<dbReference type="Pfam" id="PF02775">
    <property type="entry name" value="TPP_enzyme_C"/>
    <property type="match status" value="1"/>
</dbReference>
<dbReference type="CDD" id="cd02002">
    <property type="entry name" value="TPP_BFDC"/>
    <property type="match status" value="1"/>
</dbReference>
<dbReference type="InterPro" id="IPR011766">
    <property type="entry name" value="TPP_enzyme_TPP-bd"/>
</dbReference>
<dbReference type="GO" id="GO:0050660">
    <property type="term" value="F:flavin adenine dinucleotide binding"/>
    <property type="evidence" value="ECO:0007669"/>
    <property type="project" value="TreeGrafter"/>
</dbReference>
<keyword evidence="7" id="KW-1185">Reference proteome</keyword>
<dbReference type="EMBL" id="FRBR01000002">
    <property type="protein sequence ID" value="SHL36710.1"/>
    <property type="molecule type" value="Genomic_DNA"/>
</dbReference>
<dbReference type="NCBIfam" id="NF005760">
    <property type="entry name" value="PRK07586.1"/>
    <property type="match status" value="1"/>
</dbReference>
<dbReference type="InterPro" id="IPR012001">
    <property type="entry name" value="Thiamin_PyroP_enz_TPP-bd_dom"/>
</dbReference>
<reference evidence="6 7" key="1">
    <citation type="submission" date="2016-11" db="EMBL/GenBank/DDBJ databases">
        <authorList>
            <person name="Jaros S."/>
            <person name="Januszkiewicz K."/>
            <person name="Wedrychowicz H."/>
        </authorList>
    </citation>
    <scope>NUCLEOTIDE SEQUENCE [LARGE SCALE GENOMIC DNA]</scope>
    <source>
        <strain evidence="6 7">DSM 29589</strain>
    </source>
</reference>
<dbReference type="GO" id="GO:0030976">
    <property type="term" value="F:thiamine pyrophosphate binding"/>
    <property type="evidence" value="ECO:0007669"/>
    <property type="project" value="InterPro"/>
</dbReference>
<evidence type="ECO:0000256" key="3">
    <source>
        <dbReference type="SAM" id="MobiDB-lite"/>
    </source>
</evidence>
<evidence type="ECO:0000313" key="7">
    <source>
        <dbReference type="Proteomes" id="UP000183974"/>
    </source>
</evidence>
<feature type="domain" description="Thiamine pyrophosphate enzyme N-terminal TPP-binding" evidence="5">
    <location>
        <begin position="1"/>
        <end position="106"/>
    </location>
</feature>
<dbReference type="InterPro" id="IPR045229">
    <property type="entry name" value="TPP_enz"/>
</dbReference>
<protein>
    <submittedName>
        <fullName evidence="6">Acetolactate synthase-1/2/3 large subunit</fullName>
    </submittedName>
</protein>
<feature type="domain" description="Thiamine pyrophosphate enzyme TPP-binding" evidence="4">
    <location>
        <begin position="384"/>
        <end position="511"/>
    </location>
</feature>
<dbReference type="InterPro" id="IPR029061">
    <property type="entry name" value="THDP-binding"/>
</dbReference>
<gene>
    <name evidence="6" type="ORF">SAMN05444398_102141</name>
</gene>
<feature type="region of interest" description="Disordered" evidence="3">
    <location>
        <begin position="317"/>
        <end position="341"/>
    </location>
</feature>
<accession>A0A1M7A237</accession>
<dbReference type="SUPFAM" id="SSF52518">
    <property type="entry name" value="Thiamin diphosphate-binding fold (THDP-binding)"/>
    <property type="match status" value="2"/>
</dbReference>
<dbReference type="PANTHER" id="PTHR18968">
    <property type="entry name" value="THIAMINE PYROPHOSPHATE ENZYMES"/>
    <property type="match status" value="1"/>
</dbReference>
<evidence type="ECO:0000313" key="6">
    <source>
        <dbReference type="EMBL" id="SHL36710.1"/>
    </source>
</evidence>
<dbReference type="AlphaFoldDB" id="A0A1M7A237"/>
<name>A0A1M7A237_9RHOB</name>
<dbReference type="OrthoDB" id="9773408at2"/>
<keyword evidence="2" id="KW-0786">Thiamine pyrophosphate</keyword>
<sequence length="517" mass="53279">MNGAESLVKTMVDSGVEVCFANPGTSEMHFVAALDGAEGMRCVLCLFEGVAAAAADGYARMTGRPAATLLHLGPGLANAGANLHNAMRAGVPVLNVVGDHATDHRHLDAPLASDIEGLARTWSGWVRTSRTAASVAFDAAEAIDAARSGMISTLILPADTAWNAAIDSACARGPQAPVRPTEAQIAAVAEVLREGRPTVILLGNGALASRAAVEEADRIAQATGAVVLARNSAARMEAGAGQVPVEALPYPVDDAVARLSGTAHCILVGVEEPVAFFAYPDKPHRLLPDDALRHQLCAPGQDAAEALSRLGRAVGAHTLEPRREAPRAARPPEQGPLTPAGIGAALANRLPEGAIICDEALTSGGPIFEALAGAAPHSRLKLTGGAIGIGLPLSVGAAVACPERKVVVLQADGSGMYTLQALWTQAREGLDVVSVILSNRAYAILKGELRNVGVETPGEKAIGMMSLRDPDLDWCALANGMGVEAARAGTVAEFDALLARAMERRGPFLIEADLTCD</sequence>
<dbReference type="Pfam" id="PF02776">
    <property type="entry name" value="TPP_enzyme_N"/>
    <property type="match status" value="1"/>
</dbReference>
<dbReference type="GO" id="GO:0044281">
    <property type="term" value="P:small molecule metabolic process"/>
    <property type="evidence" value="ECO:0007669"/>
    <property type="project" value="UniProtKB-ARBA"/>
</dbReference>
<dbReference type="Gene3D" id="3.40.50.970">
    <property type="match status" value="2"/>
</dbReference>